<keyword evidence="3" id="KW-1185">Reference proteome</keyword>
<accession>A0A7J0DNV2</accession>
<comment type="caution">
    <text evidence="2">The sequence shown here is derived from an EMBL/GenBank/DDBJ whole genome shotgun (WGS) entry which is preliminary data.</text>
</comment>
<protein>
    <submittedName>
        <fullName evidence="2">Uncharacterized protein</fullName>
    </submittedName>
</protein>
<evidence type="ECO:0000313" key="2">
    <source>
        <dbReference type="EMBL" id="GFS39300.1"/>
    </source>
</evidence>
<dbReference type="Proteomes" id="UP000585474">
    <property type="component" value="Unassembled WGS sequence"/>
</dbReference>
<reference evidence="3" key="1">
    <citation type="submission" date="2019-07" db="EMBL/GenBank/DDBJ databases">
        <title>De Novo Assembly of kiwifruit Actinidia rufa.</title>
        <authorList>
            <person name="Sugita-Konishi S."/>
            <person name="Sato K."/>
            <person name="Mori E."/>
            <person name="Abe Y."/>
            <person name="Kisaki G."/>
            <person name="Hamano K."/>
            <person name="Suezawa K."/>
            <person name="Otani M."/>
            <person name="Fukuda T."/>
            <person name="Manabe T."/>
            <person name="Gomi K."/>
            <person name="Tabuchi M."/>
            <person name="Akimitsu K."/>
            <person name="Kataoka I."/>
        </authorList>
    </citation>
    <scope>NUCLEOTIDE SEQUENCE [LARGE SCALE GENOMIC DNA]</scope>
    <source>
        <strain evidence="3">cv. Fuchu</strain>
    </source>
</reference>
<proteinExistence type="predicted"/>
<name>A0A7J0DNV2_9ERIC</name>
<feature type="compositionally biased region" description="Basic residues" evidence="1">
    <location>
        <begin position="178"/>
        <end position="188"/>
    </location>
</feature>
<dbReference type="EMBL" id="BJWL01000327">
    <property type="protein sequence ID" value="GFS39300.1"/>
    <property type="molecule type" value="Genomic_DNA"/>
</dbReference>
<feature type="region of interest" description="Disordered" evidence="1">
    <location>
        <begin position="174"/>
        <end position="196"/>
    </location>
</feature>
<evidence type="ECO:0000256" key="1">
    <source>
        <dbReference type="SAM" id="MobiDB-lite"/>
    </source>
</evidence>
<gene>
    <name evidence="2" type="ORF">Acr_00g0062140</name>
</gene>
<organism evidence="2 3">
    <name type="scientific">Actinidia rufa</name>
    <dbReference type="NCBI Taxonomy" id="165716"/>
    <lineage>
        <taxon>Eukaryota</taxon>
        <taxon>Viridiplantae</taxon>
        <taxon>Streptophyta</taxon>
        <taxon>Embryophyta</taxon>
        <taxon>Tracheophyta</taxon>
        <taxon>Spermatophyta</taxon>
        <taxon>Magnoliopsida</taxon>
        <taxon>eudicotyledons</taxon>
        <taxon>Gunneridae</taxon>
        <taxon>Pentapetalae</taxon>
        <taxon>asterids</taxon>
        <taxon>Ericales</taxon>
        <taxon>Actinidiaceae</taxon>
        <taxon>Actinidia</taxon>
    </lineage>
</organism>
<sequence length="196" mass="20923">MEGDSMGTMPYGGGTAKVNSAWITGGVGDVISLGEVLTSVQSAGGEFPLINVNINEEMRRKEQQRQHEAYEDDDDELTMPLMGCSASSVTWQLLFPMAKISIGHMGSSSTSSGQHVIIPPPPFLCQRSITVTTTSNPVRPLPAPATSFANPTTRSDSFPSALVIIIPSSNITTTYPKNLHKQGQRHSRAGGGHCPR</sequence>
<evidence type="ECO:0000313" key="3">
    <source>
        <dbReference type="Proteomes" id="UP000585474"/>
    </source>
</evidence>
<dbReference type="AlphaFoldDB" id="A0A7J0DNV2"/>